<evidence type="ECO:0000256" key="11">
    <source>
        <dbReference type="ARBA" id="ARBA00023136"/>
    </source>
</evidence>
<comment type="similarity">
    <text evidence="2 12">Belongs to the cytochrome ubiquinol oxidase subunit 1 family.</text>
</comment>
<evidence type="ECO:0000256" key="9">
    <source>
        <dbReference type="ARBA" id="ARBA00022989"/>
    </source>
</evidence>
<feature type="transmembrane region" description="Helical" evidence="12">
    <location>
        <begin position="222"/>
        <end position="243"/>
    </location>
</feature>
<keyword evidence="15" id="KW-1185">Reference proteome</keyword>
<evidence type="ECO:0000256" key="7">
    <source>
        <dbReference type="ARBA" id="ARBA00022723"/>
    </source>
</evidence>
<keyword evidence="8 12" id="KW-0249">Electron transport</keyword>
<feature type="transmembrane region" description="Helical" evidence="12">
    <location>
        <begin position="141"/>
        <end position="158"/>
    </location>
</feature>
<feature type="transmembrane region" description="Helical" evidence="12">
    <location>
        <begin position="439"/>
        <end position="461"/>
    </location>
</feature>
<dbReference type="EMBL" id="BMQJ01000007">
    <property type="protein sequence ID" value="GGQ00843.1"/>
    <property type="molecule type" value="Genomic_DNA"/>
</dbReference>
<evidence type="ECO:0000313" key="15">
    <source>
        <dbReference type="Proteomes" id="UP000611554"/>
    </source>
</evidence>
<name>A0ABQ2QWL2_9ACTN</name>
<feature type="transmembrane region" description="Helical" evidence="12">
    <location>
        <begin position="255"/>
        <end position="274"/>
    </location>
</feature>
<keyword evidence="4 12" id="KW-1003">Cell membrane</keyword>
<dbReference type="RefSeq" id="WP_229811338.1">
    <property type="nucleotide sequence ID" value="NZ_BMQJ01000007.1"/>
</dbReference>
<evidence type="ECO:0000256" key="6">
    <source>
        <dbReference type="ARBA" id="ARBA00022692"/>
    </source>
</evidence>
<evidence type="ECO:0000313" key="14">
    <source>
        <dbReference type="EMBL" id="GGQ00843.1"/>
    </source>
</evidence>
<feature type="transmembrane region" description="Helical" evidence="12">
    <location>
        <begin position="357"/>
        <end position="379"/>
    </location>
</feature>
<keyword evidence="6 12" id="KW-0812">Transmembrane</keyword>
<feature type="transmembrane region" description="Helical" evidence="12">
    <location>
        <begin position="95"/>
        <end position="121"/>
    </location>
</feature>
<feature type="transmembrane region" description="Helical" evidence="12">
    <location>
        <begin position="170"/>
        <end position="190"/>
    </location>
</feature>
<proteinExistence type="inferred from homology"/>
<feature type="region of interest" description="Disordered" evidence="13">
    <location>
        <begin position="468"/>
        <end position="500"/>
    </location>
</feature>
<evidence type="ECO:0000256" key="13">
    <source>
        <dbReference type="SAM" id="MobiDB-lite"/>
    </source>
</evidence>
<evidence type="ECO:0000256" key="1">
    <source>
        <dbReference type="ARBA" id="ARBA00004651"/>
    </source>
</evidence>
<comment type="caution">
    <text evidence="14">The sequence shown here is derived from an EMBL/GenBank/DDBJ whole genome shotgun (WGS) entry which is preliminary data.</text>
</comment>
<keyword evidence="10 12" id="KW-0408">Iron</keyword>
<feature type="transmembrane region" description="Helical" evidence="12">
    <location>
        <begin position="52"/>
        <end position="75"/>
    </location>
</feature>
<accession>A0ABQ2QWL2</accession>
<gene>
    <name evidence="14" type="ORF">GCM10010140_33750</name>
</gene>
<evidence type="ECO:0000256" key="12">
    <source>
        <dbReference type="PIRNR" id="PIRNR006446"/>
    </source>
</evidence>
<dbReference type="Pfam" id="PF01654">
    <property type="entry name" value="Cyt_bd_oxida_I"/>
    <property type="match status" value="1"/>
</dbReference>
<keyword evidence="11 12" id="KW-0472">Membrane</keyword>
<keyword evidence="7 12" id="KW-0479">Metal-binding</keyword>
<evidence type="ECO:0000256" key="10">
    <source>
        <dbReference type="ARBA" id="ARBA00023004"/>
    </source>
</evidence>
<evidence type="ECO:0000256" key="8">
    <source>
        <dbReference type="ARBA" id="ARBA00022982"/>
    </source>
</evidence>
<dbReference type="Proteomes" id="UP000611554">
    <property type="component" value="Unassembled WGS sequence"/>
</dbReference>
<dbReference type="PANTHER" id="PTHR30365">
    <property type="entry name" value="CYTOCHROME D UBIQUINOL OXIDASE"/>
    <property type="match status" value="1"/>
</dbReference>
<evidence type="ECO:0000256" key="2">
    <source>
        <dbReference type="ARBA" id="ARBA00009819"/>
    </source>
</evidence>
<evidence type="ECO:0000256" key="3">
    <source>
        <dbReference type="ARBA" id="ARBA00022448"/>
    </source>
</evidence>
<dbReference type="InterPro" id="IPR002585">
    <property type="entry name" value="Cyt-d_ubiquinol_oxidase_su_1"/>
</dbReference>
<feature type="transmembrane region" description="Helical" evidence="12">
    <location>
        <begin position="391"/>
        <end position="413"/>
    </location>
</feature>
<keyword evidence="5 12" id="KW-0349">Heme</keyword>
<keyword evidence="3 12" id="KW-0813">Transport</keyword>
<comment type="subcellular location">
    <subcellularLocation>
        <location evidence="1">Cell membrane</location>
        <topology evidence="1">Multi-pass membrane protein</topology>
    </subcellularLocation>
</comment>
<keyword evidence="9 12" id="KW-1133">Transmembrane helix</keyword>
<sequence>MSALSGLTGLTGLTGLSGLTGLTGLTGLAVPTPVAAAGPASPADMFAARMQMGFSLGWHIVLACLGVGMPALLLFTEWRALRTGDDEHMRLVHRWAKAVGVLFAVGAVSGTILSFEMGLLWPGLMGVYGEVIGLPFALEGNAFFLEAIFIGVYLYAWGRLSPRLHLLTGVPVLVAGVASAFFVVTANAWMNQPVGFTLENGRIRDVDPWRAMMNPATPPQTLHMIIAAFMVTGFTVASVYAVALLRGRRDRYHRLGFAIPFTLGAVFAPIQIVVGDYAARFLAEYQPVKLAAMEGLFQTRSHAPLSLGGVAVGEEMRYAVEIPSGLSLLVGNSPSTVVRGLETVPVADRPPVTTVHLAFDTMVGVGFFLLLLSAWFAVAWWRRRDLPRSPWFLRLAAISGLAAAVAVESGWIVTEVGRQPWTVYGRLRTVDAVNPVPGLWVGFAVVLLVYALLTVATVYVLRRMARASRTPEAAGEEGTHAPQEPEEPARGATPATGDRG</sequence>
<reference evidence="15" key="1">
    <citation type="journal article" date="2019" name="Int. J. Syst. Evol. Microbiol.">
        <title>The Global Catalogue of Microorganisms (GCM) 10K type strain sequencing project: providing services to taxonomists for standard genome sequencing and annotation.</title>
        <authorList>
            <consortium name="The Broad Institute Genomics Platform"/>
            <consortium name="The Broad Institute Genome Sequencing Center for Infectious Disease"/>
            <person name="Wu L."/>
            <person name="Ma J."/>
        </authorList>
    </citation>
    <scope>NUCLEOTIDE SEQUENCE [LARGE SCALE GENOMIC DNA]</scope>
    <source>
        <strain evidence="15">JCM 3115</strain>
    </source>
</reference>
<evidence type="ECO:0000256" key="4">
    <source>
        <dbReference type="ARBA" id="ARBA00022475"/>
    </source>
</evidence>
<evidence type="ECO:0000256" key="5">
    <source>
        <dbReference type="ARBA" id="ARBA00022617"/>
    </source>
</evidence>
<protein>
    <submittedName>
        <fullName evidence="14">Cytochrome ubiquinol oxidase subunit I</fullName>
    </submittedName>
</protein>
<dbReference type="PIRSF" id="PIRSF006446">
    <property type="entry name" value="Cyt_quinol_oxidase_1"/>
    <property type="match status" value="1"/>
</dbReference>
<organism evidence="14 15">
    <name type="scientific">Streptosporangium pseudovulgare</name>
    <dbReference type="NCBI Taxonomy" id="35765"/>
    <lineage>
        <taxon>Bacteria</taxon>
        <taxon>Bacillati</taxon>
        <taxon>Actinomycetota</taxon>
        <taxon>Actinomycetes</taxon>
        <taxon>Streptosporangiales</taxon>
        <taxon>Streptosporangiaceae</taxon>
        <taxon>Streptosporangium</taxon>
    </lineage>
</organism>
<dbReference type="PANTHER" id="PTHR30365:SF14">
    <property type="entry name" value="CYTOCHROME BD MENAQUINOL OXIDASE SUBUNIT I-RELATED"/>
    <property type="match status" value="1"/>
</dbReference>